<feature type="binding site" evidence="5">
    <location>
        <position position="194"/>
    </location>
    <ligand>
        <name>S-adenosyl-L-methionine</name>
        <dbReference type="ChEBI" id="CHEBI:59789"/>
    </ligand>
</feature>
<comment type="catalytic activity">
    <reaction evidence="5">
        <text>a 3-demethylubiquinone + S-adenosyl-L-methionine = a ubiquinone + S-adenosyl-L-homocysteine</text>
        <dbReference type="Rhea" id="RHEA:81215"/>
        <dbReference type="Rhea" id="RHEA-COMP:9565"/>
        <dbReference type="Rhea" id="RHEA-COMP:19654"/>
        <dbReference type="ChEBI" id="CHEBI:16389"/>
        <dbReference type="ChEBI" id="CHEBI:57856"/>
        <dbReference type="ChEBI" id="CHEBI:59789"/>
        <dbReference type="ChEBI" id="CHEBI:231825"/>
    </reaction>
</comment>
<keyword evidence="5 6" id="KW-0472">Membrane</keyword>
<dbReference type="Gene3D" id="3.40.50.150">
    <property type="entry name" value="Vaccinia Virus protein VP39"/>
    <property type="match status" value="2"/>
</dbReference>
<dbReference type="GO" id="GO:0120537">
    <property type="term" value="F:3-demethylubiquinone 3-O-methyltransferase activity"/>
    <property type="evidence" value="ECO:0007669"/>
    <property type="project" value="RHEA"/>
</dbReference>
<accession>A0A1B0B7Q2</accession>
<dbReference type="CDD" id="cd02440">
    <property type="entry name" value="AdoMet_MTases"/>
    <property type="match status" value="2"/>
</dbReference>
<dbReference type="PANTHER" id="PTHR43464:SF19">
    <property type="entry name" value="UBIQUINONE BIOSYNTHESIS O-METHYLTRANSFERASE, MITOCHONDRIAL"/>
    <property type="match status" value="1"/>
</dbReference>
<dbReference type="Pfam" id="PF08241">
    <property type="entry name" value="Methyltransf_11"/>
    <property type="match status" value="2"/>
</dbReference>
<dbReference type="EC" id="2.1.1.-" evidence="5"/>
<comment type="cofactor">
    <cofactor evidence="5">
        <name>Mg(2+)</name>
        <dbReference type="ChEBI" id="CHEBI:18420"/>
    </cofactor>
</comment>
<keyword evidence="3 5" id="KW-0831">Ubiquinone biosynthesis</keyword>
<evidence type="ECO:0000256" key="1">
    <source>
        <dbReference type="ARBA" id="ARBA00022603"/>
    </source>
</evidence>
<dbReference type="EnsemblMetazoa" id="GPPI021546-RA">
    <property type="protein sequence ID" value="GPPI021546-PA"/>
    <property type="gene ID" value="GPPI021546"/>
</dbReference>
<feature type="binding site" evidence="5">
    <location>
        <position position="124"/>
    </location>
    <ligand>
        <name>S-adenosyl-L-methionine</name>
        <dbReference type="ChEBI" id="CHEBI:59789"/>
    </ligand>
</feature>
<dbReference type="NCBIfam" id="TIGR01983">
    <property type="entry name" value="UbiG"/>
    <property type="match status" value="2"/>
</dbReference>
<dbReference type="HAMAP" id="MF_00472">
    <property type="entry name" value="UbiG"/>
    <property type="match status" value="2"/>
</dbReference>
<dbReference type="GO" id="GO:0010420">
    <property type="term" value="F:polyprenyldihydroxybenzoate methyltransferase activity"/>
    <property type="evidence" value="ECO:0007669"/>
    <property type="project" value="UniProtKB-UniRule"/>
</dbReference>
<evidence type="ECO:0000256" key="2">
    <source>
        <dbReference type="ARBA" id="ARBA00022679"/>
    </source>
</evidence>
<feature type="binding site" evidence="5">
    <location>
        <position position="475"/>
    </location>
    <ligand>
        <name>Mg(2+)</name>
        <dbReference type="ChEBI" id="CHEBI:18420"/>
    </ligand>
</feature>
<dbReference type="InterPro" id="IPR010233">
    <property type="entry name" value="UbiG_MeTrfase"/>
</dbReference>
<feature type="binding site" evidence="5">
    <location>
        <position position="474"/>
    </location>
    <ligand>
        <name>S-adenosyl-L-methionine</name>
        <dbReference type="ChEBI" id="CHEBI:59789"/>
    </ligand>
</feature>
<feature type="binding site" evidence="5">
    <location>
        <position position="425"/>
    </location>
    <ligand>
        <name>S-adenosyl-L-methionine</name>
        <dbReference type="ChEBI" id="CHEBI:59789"/>
    </ligand>
</feature>
<comment type="subunit">
    <text evidence="5">Component of a multi-subunit COQ enzyme complex.</text>
</comment>
<evidence type="ECO:0000256" key="5">
    <source>
        <dbReference type="HAMAP-Rule" id="MF_03190"/>
    </source>
</evidence>
<evidence type="ECO:0000256" key="4">
    <source>
        <dbReference type="ARBA" id="ARBA00022691"/>
    </source>
</evidence>
<proteinExistence type="inferred from homology"/>
<keyword evidence="5" id="KW-0479">Metal-binding</keyword>
<keyword evidence="9" id="KW-1185">Reference proteome</keyword>
<feature type="transmembrane region" description="Helical" evidence="6">
    <location>
        <begin position="229"/>
        <end position="248"/>
    </location>
</feature>
<comment type="function">
    <text evidence="5">O-methyltransferase required for two non-consecutive steps during ubiquinone biosynthesis. Catalyzes the 2 O-methylation of 3,4-dihydroxy-5-(all-trans-polyprenyl)benzoic acid into 4-hydroxy-3-methoxy-5-(all-trans-polyprenyl)benzoic acid. Also catalyzes the last step of ubiquinone biosynthesis by mediating methylation of 3-demethylubiquinone into ubiquinone. Also able to mediate the methylation of 3-demethylubiquinol into ubiquinol.</text>
</comment>
<evidence type="ECO:0000313" key="9">
    <source>
        <dbReference type="Proteomes" id="UP000092460"/>
    </source>
</evidence>
<dbReference type="GO" id="GO:0032259">
    <property type="term" value="P:methylation"/>
    <property type="evidence" value="ECO:0007669"/>
    <property type="project" value="UniProtKB-KW"/>
</dbReference>
<dbReference type="AlphaFoldDB" id="A0A1B0B7Q2"/>
<feature type="binding site" evidence="5">
    <location>
        <position position="195"/>
    </location>
    <ligand>
        <name>Mg(2+)</name>
        <dbReference type="ChEBI" id="CHEBI:18420"/>
    </ligand>
</feature>
<protein>
    <recommendedName>
        <fullName evidence="5">Ubiquinone biosynthesis O-methyltransferase, mitochondrial</fullName>
    </recommendedName>
    <alternativeName>
        <fullName evidence="5">3-demethylubiquinol 3-O-methyltransferase</fullName>
        <ecNumber evidence="5">2.1.1.64</ecNumber>
    </alternativeName>
    <alternativeName>
        <fullName evidence="5">3-demethylubiquinone 3-O-methyltransferase</fullName>
        <ecNumber evidence="5">2.1.1.-</ecNumber>
    </alternativeName>
    <alternativeName>
        <fullName evidence="5">Polyprenyldihydroxybenzoate methyltransferase</fullName>
        <ecNumber evidence="5">2.1.1.114</ecNumber>
    </alternativeName>
</protein>
<dbReference type="GO" id="GO:0046872">
    <property type="term" value="F:metal ion binding"/>
    <property type="evidence" value="ECO:0007669"/>
    <property type="project" value="UniProtKB-KW"/>
</dbReference>
<feature type="binding site" evidence="5">
    <location>
        <position position="478"/>
    </location>
    <ligand>
        <name>Mg(2+)</name>
        <dbReference type="ChEBI" id="CHEBI:18420"/>
    </ligand>
</feature>
<feature type="binding site" evidence="5">
    <location>
        <position position="198"/>
    </location>
    <ligand>
        <name>Mg(2+)</name>
        <dbReference type="ChEBI" id="CHEBI:18420"/>
    </ligand>
</feature>
<dbReference type="Proteomes" id="UP000092460">
    <property type="component" value="Unassembled WGS sequence"/>
</dbReference>
<keyword evidence="2 5" id="KW-0808">Transferase</keyword>
<keyword evidence="5" id="KW-0460">Magnesium</keyword>
<dbReference type="VEuPathDB" id="VectorBase:GPPI021546"/>
<feature type="binding site" evidence="5">
    <location>
        <position position="145"/>
    </location>
    <ligand>
        <name>S-adenosyl-L-methionine</name>
        <dbReference type="ChEBI" id="CHEBI:59789"/>
    </ligand>
</feature>
<dbReference type="EMBL" id="JXJN01009696">
    <property type="status" value="NOT_ANNOTATED_CDS"/>
    <property type="molecule type" value="Genomic_DNA"/>
</dbReference>
<evidence type="ECO:0000256" key="6">
    <source>
        <dbReference type="SAM" id="Phobius"/>
    </source>
</evidence>
<feature type="domain" description="Methyltransferase type 11" evidence="7">
    <location>
        <begin position="121"/>
        <end position="222"/>
    </location>
</feature>
<feature type="binding site" evidence="5">
    <location>
        <position position="90"/>
    </location>
    <ligand>
        <name>S-adenosyl-L-methionine</name>
        <dbReference type="ChEBI" id="CHEBI:59789"/>
    </ligand>
</feature>
<comment type="similarity">
    <text evidence="5">Belongs to the class I-like SAM-binding methyltransferase superfamily. UbiG/COQ3 family.</text>
</comment>
<dbReference type="GO" id="GO:0031314">
    <property type="term" value="C:extrinsic component of mitochondrial inner membrane"/>
    <property type="evidence" value="ECO:0007669"/>
    <property type="project" value="UniProtKB-UniRule"/>
</dbReference>
<reference evidence="9" key="1">
    <citation type="submission" date="2015-01" db="EMBL/GenBank/DDBJ databases">
        <authorList>
            <person name="Aksoy S."/>
            <person name="Warren W."/>
            <person name="Wilson R.K."/>
        </authorList>
    </citation>
    <scope>NUCLEOTIDE SEQUENCE [LARGE SCALE GENOMIC DNA]</scope>
    <source>
        <strain evidence="9">IAEA</strain>
    </source>
</reference>
<keyword evidence="5" id="KW-0496">Mitochondrion</keyword>
<keyword evidence="5" id="KW-0999">Mitochondrion inner membrane</keyword>
<organism evidence="8 9">
    <name type="scientific">Glossina palpalis gambiensis</name>
    <dbReference type="NCBI Taxonomy" id="67801"/>
    <lineage>
        <taxon>Eukaryota</taxon>
        <taxon>Metazoa</taxon>
        <taxon>Ecdysozoa</taxon>
        <taxon>Arthropoda</taxon>
        <taxon>Hexapoda</taxon>
        <taxon>Insecta</taxon>
        <taxon>Pterygota</taxon>
        <taxon>Neoptera</taxon>
        <taxon>Endopterygota</taxon>
        <taxon>Diptera</taxon>
        <taxon>Brachycera</taxon>
        <taxon>Muscomorpha</taxon>
        <taxon>Hippoboscoidea</taxon>
        <taxon>Glossinidae</taxon>
        <taxon>Glossina</taxon>
    </lineage>
</organism>
<dbReference type="UniPathway" id="UPA00232"/>
<dbReference type="EC" id="2.1.1.114" evidence="5"/>
<evidence type="ECO:0000259" key="7">
    <source>
        <dbReference type="Pfam" id="PF08241"/>
    </source>
</evidence>
<dbReference type="PANTHER" id="PTHR43464">
    <property type="entry name" value="METHYLTRANSFERASE"/>
    <property type="match status" value="1"/>
</dbReference>
<feature type="binding site" evidence="5">
    <location>
        <position position="479"/>
    </location>
    <ligand>
        <name>Mg(2+)</name>
        <dbReference type="ChEBI" id="CHEBI:18420"/>
    </ligand>
</feature>
<dbReference type="STRING" id="67801.A0A1B0B7Q2"/>
<sequence>MSTYTLKSLRNIVQRQRQISLICRGNGIRCFAGIDGIRENVTKNCTLPVEPQQQISDHTKRDVQHHSNKAEDWWDFDGPMKALHRMNLLRVPFIRDGLVARGSVDSKLINTNNVLQNQQILEVGCGGGILTEQLARLDAKITGIDLSDVLINVACEHLKQEANARLLNNITYKTESIEAHMQDKKNFYDAVIISEVLEHIDNKEPFLKACIQCLKPGGSVFITTLNQTIRMWIVGILIAEYVLGFIPIGTHHWKYMISPLNVQKMLDTMGCQTILVNGWTYQYRRQVWHRNVTSRIIGLQTKLPLNYGRYRVRFYNATIDNIRETASASDLPQAMSDVAKREVQHHSNLADEWWNVNGPLQALHSLNSIRVPFIRDGLVARGSIDAKAVSTTHVLENQQILEVGCGGGILTEHLARLDAKVTGIDLSDALINVAREHLKQQANARLLKNITYKIEPIEIHMKDKCNFYDAVVISEVLEHIDDKVAFLTACVHSIKPGGSVFITTLNQTIPMWLGGILVGEYVINAAPKGTHRWEQLISPLNVQRILDTMGCQTILVNGSIYEFWRNSWRWINSTSMCYALQAIKTGSF</sequence>
<dbReference type="InterPro" id="IPR029063">
    <property type="entry name" value="SAM-dependent_MTases_sf"/>
</dbReference>
<reference evidence="8" key="2">
    <citation type="submission" date="2020-05" db="UniProtKB">
        <authorList>
            <consortium name="EnsemblMetazoa"/>
        </authorList>
    </citation>
    <scope>IDENTIFICATION</scope>
    <source>
        <strain evidence="8">IAEA</strain>
    </source>
</reference>
<gene>
    <name evidence="5" type="primary">coq3</name>
</gene>
<feature type="binding site" evidence="5">
    <location>
        <position position="370"/>
    </location>
    <ligand>
        <name>S-adenosyl-L-methionine</name>
        <dbReference type="ChEBI" id="CHEBI:59789"/>
    </ligand>
</feature>
<dbReference type="SUPFAM" id="SSF53335">
    <property type="entry name" value="S-adenosyl-L-methionine-dependent methyltransferases"/>
    <property type="match status" value="2"/>
</dbReference>
<dbReference type="EC" id="2.1.1.64" evidence="5"/>
<feature type="domain" description="Methyltransferase type 11" evidence="7">
    <location>
        <begin position="401"/>
        <end position="502"/>
    </location>
</feature>
<dbReference type="InterPro" id="IPR013216">
    <property type="entry name" value="Methyltransf_11"/>
</dbReference>
<feature type="binding site" evidence="5">
    <location>
        <position position="404"/>
    </location>
    <ligand>
        <name>S-adenosyl-L-methionine</name>
        <dbReference type="ChEBI" id="CHEBI:59789"/>
    </ligand>
</feature>
<keyword evidence="6" id="KW-1133">Transmembrane helix</keyword>
<comment type="catalytic activity">
    <reaction evidence="5">
        <text>a 3-demethylubiquinol + S-adenosyl-L-methionine = a ubiquinol + S-adenosyl-L-homocysteine + H(+)</text>
        <dbReference type="Rhea" id="RHEA:44380"/>
        <dbReference type="Rhea" id="RHEA-COMP:9566"/>
        <dbReference type="Rhea" id="RHEA-COMP:10914"/>
        <dbReference type="ChEBI" id="CHEBI:15378"/>
        <dbReference type="ChEBI" id="CHEBI:17976"/>
        <dbReference type="ChEBI" id="CHEBI:57856"/>
        <dbReference type="ChEBI" id="CHEBI:59789"/>
        <dbReference type="ChEBI" id="CHEBI:84422"/>
        <dbReference type="EC" id="2.1.1.64"/>
    </reaction>
</comment>
<dbReference type="GO" id="GO:0061542">
    <property type="term" value="F:3-demethylubiquinol 3-O-methyltransferase activity"/>
    <property type="evidence" value="ECO:0007669"/>
    <property type="project" value="UniProtKB-UniRule"/>
</dbReference>
<evidence type="ECO:0000313" key="8">
    <source>
        <dbReference type="EnsemblMetazoa" id="GPPI021546-PA"/>
    </source>
</evidence>
<comment type="subcellular location">
    <subcellularLocation>
        <location evidence="5">Mitochondrion inner membrane</location>
        <topology evidence="5">Peripheral membrane protein</topology>
        <orientation evidence="5">Matrix side</orientation>
    </subcellularLocation>
</comment>
<keyword evidence="6" id="KW-0812">Transmembrane</keyword>
<name>A0A1B0B7Q2_9MUSC</name>
<evidence type="ECO:0000256" key="3">
    <source>
        <dbReference type="ARBA" id="ARBA00022688"/>
    </source>
</evidence>
<comment type="pathway">
    <text evidence="5">Cofactor biosynthesis; ubiquinone biosynthesis.</text>
</comment>
<comment type="catalytic activity">
    <reaction evidence="5">
        <text>a 3,4-dihydroxy-5-(all-trans-polyprenyl)benzoate + S-adenosyl-L-methionine = a 4-hydroxy-3-methoxy-5-(all-trans-polyprenyl)benzoate + S-adenosyl-L-homocysteine + H(+)</text>
        <dbReference type="Rhea" id="RHEA:44452"/>
        <dbReference type="Rhea" id="RHEA-COMP:10930"/>
        <dbReference type="Rhea" id="RHEA-COMP:10931"/>
        <dbReference type="ChEBI" id="CHEBI:15378"/>
        <dbReference type="ChEBI" id="CHEBI:57856"/>
        <dbReference type="ChEBI" id="CHEBI:59789"/>
        <dbReference type="ChEBI" id="CHEBI:64694"/>
        <dbReference type="ChEBI" id="CHEBI:84443"/>
        <dbReference type="EC" id="2.1.1.114"/>
    </reaction>
</comment>
<keyword evidence="4 5" id="KW-0949">S-adenosyl-L-methionine</keyword>
<keyword evidence="1 5" id="KW-0489">Methyltransferase</keyword>
<feature type="binding site" evidence="5">
    <location>
        <position position="199"/>
    </location>
    <ligand>
        <name>Mg(2+)</name>
        <dbReference type="ChEBI" id="CHEBI:18420"/>
    </ligand>
</feature>